<dbReference type="AlphaFoldDB" id="A0A2T5VB26"/>
<accession>A0A2T5VB26</accession>
<organism evidence="1 2">
    <name type="scientific">Breoghania corrubedonensis</name>
    <dbReference type="NCBI Taxonomy" id="665038"/>
    <lineage>
        <taxon>Bacteria</taxon>
        <taxon>Pseudomonadati</taxon>
        <taxon>Pseudomonadota</taxon>
        <taxon>Alphaproteobacteria</taxon>
        <taxon>Hyphomicrobiales</taxon>
        <taxon>Stappiaceae</taxon>
        <taxon>Breoghania</taxon>
    </lineage>
</organism>
<dbReference type="Proteomes" id="UP000244081">
    <property type="component" value="Unassembled WGS sequence"/>
</dbReference>
<dbReference type="OrthoDB" id="8454422at2"/>
<dbReference type="RefSeq" id="WP_107989771.1">
    <property type="nucleotide sequence ID" value="NZ_QAYG01000003.1"/>
</dbReference>
<evidence type="ECO:0000313" key="2">
    <source>
        <dbReference type="Proteomes" id="UP000244081"/>
    </source>
</evidence>
<gene>
    <name evidence="1" type="ORF">C8N35_103128</name>
</gene>
<sequence>MATMKPSLTLVENEVAGPQEEATNAFVVPGAIPGTTHLDNRLEAMRRMLESVPHASAAEALAMLRQAFPDADLSDRVRALGSRQEA</sequence>
<proteinExistence type="predicted"/>
<dbReference type="EMBL" id="QAYG01000003">
    <property type="protein sequence ID" value="PTW60947.1"/>
    <property type="molecule type" value="Genomic_DNA"/>
</dbReference>
<comment type="caution">
    <text evidence="1">The sequence shown here is derived from an EMBL/GenBank/DDBJ whole genome shotgun (WGS) entry which is preliminary data.</text>
</comment>
<name>A0A2T5VB26_9HYPH</name>
<protein>
    <submittedName>
        <fullName evidence="1">Uncharacterized protein</fullName>
    </submittedName>
</protein>
<keyword evidence="2" id="KW-1185">Reference proteome</keyword>
<reference evidence="1 2" key="1">
    <citation type="submission" date="2018-04" db="EMBL/GenBank/DDBJ databases">
        <title>Genomic Encyclopedia of Archaeal and Bacterial Type Strains, Phase II (KMG-II): from individual species to whole genera.</title>
        <authorList>
            <person name="Goeker M."/>
        </authorList>
    </citation>
    <scope>NUCLEOTIDE SEQUENCE [LARGE SCALE GENOMIC DNA]</scope>
    <source>
        <strain evidence="1 2">DSM 23382</strain>
    </source>
</reference>
<evidence type="ECO:0000313" key="1">
    <source>
        <dbReference type="EMBL" id="PTW60947.1"/>
    </source>
</evidence>